<comment type="caution">
    <text evidence="1">The sequence shown here is derived from an EMBL/GenBank/DDBJ whole genome shotgun (WGS) entry which is preliminary data.</text>
</comment>
<sequence length="127" mass="14899">MKKVLVIFLSAISLTASLHYSFTLLIFKINQNYIAQNLCIQKEIEDNTCQGCCHLKKELTKQNNQETNLPEESQRKVLIDFFPNRIISFNPSHTAQKVLFGSYQIFYMLRITKDIFHPPKLLLKHRI</sequence>
<protein>
    <recommendedName>
        <fullName evidence="3">Transmembrane protein</fullName>
    </recommendedName>
</protein>
<accession>A0ABS5JWF6</accession>
<evidence type="ECO:0008006" key="3">
    <source>
        <dbReference type="Google" id="ProtNLM"/>
    </source>
</evidence>
<reference evidence="1 2" key="1">
    <citation type="journal article" date="2015" name="Int. J. Syst. Evol. Microbiol.">
        <title>Carboxylicivirga linearis sp. nov., isolated from a sea cucumber culture pond.</title>
        <authorList>
            <person name="Wang F.Q."/>
            <person name="Zhou Y.X."/>
            <person name="Lin X.Z."/>
            <person name="Chen G.J."/>
            <person name="Du Z.J."/>
        </authorList>
    </citation>
    <scope>NUCLEOTIDE SEQUENCE [LARGE SCALE GENOMIC DNA]</scope>
    <source>
        <strain evidence="1 2">FB218</strain>
    </source>
</reference>
<name>A0ABS5JWF6_9BACT</name>
<proteinExistence type="predicted"/>
<evidence type="ECO:0000313" key="1">
    <source>
        <dbReference type="EMBL" id="MBS2098681.1"/>
    </source>
</evidence>
<organism evidence="1 2">
    <name type="scientific">Carboxylicivirga linearis</name>
    <dbReference type="NCBI Taxonomy" id="1628157"/>
    <lineage>
        <taxon>Bacteria</taxon>
        <taxon>Pseudomonadati</taxon>
        <taxon>Bacteroidota</taxon>
        <taxon>Bacteroidia</taxon>
        <taxon>Marinilabiliales</taxon>
        <taxon>Marinilabiliaceae</taxon>
        <taxon>Carboxylicivirga</taxon>
    </lineage>
</organism>
<dbReference type="Proteomes" id="UP000708576">
    <property type="component" value="Unassembled WGS sequence"/>
</dbReference>
<evidence type="ECO:0000313" key="2">
    <source>
        <dbReference type="Proteomes" id="UP000708576"/>
    </source>
</evidence>
<keyword evidence="2" id="KW-1185">Reference proteome</keyword>
<gene>
    <name evidence="1" type="ORF">KEM10_10360</name>
</gene>
<dbReference type="RefSeq" id="WP_212215925.1">
    <property type="nucleotide sequence ID" value="NZ_JAGUCO010000006.1"/>
</dbReference>
<dbReference type="EMBL" id="JAGUCO010000006">
    <property type="protein sequence ID" value="MBS2098681.1"/>
    <property type="molecule type" value="Genomic_DNA"/>
</dbReference>